<evidence type="ECO:0000313" key="1">
    <source>
        <dbReference type="EMBL" id="MBR0671894.1"/>
    </source>
</evidence>
<dbReference type="EMBL" id="JAAEDM010000028">
    <property type="protein sequence ID" value="MBR0671894.1"/>
    <property type="molecule type" value="Genomic_DNA"/>
</dbReference>
<dbReference type="InterPro" id="IPR011990">
    <property type="entry name" value="TPR-like_helical_dom_sf"/>
</dbReference>
<dbReference type="PANTHER" id="PTHR11102:SF160">
    <property type="entry name" value="ERAD-ASSOCIATED E3 UBIQUITIN-PROTEIN LIGASE COMPONENT HRD3"/>
    <property type="match status" value="1"/>
</dbReference>
<proteinExistence type="predicted"/>
<gene>
    <name evidence="1" type="ORF">GXW76_12005</name>
</gene>
<accession>A0A9X9WXL5</accession>
<name>A0A9X9WXL5_9PROT</name>
<reference evidence="1" key="1">
    <citation type="submission" date="2020-01" db="EMBL/GenBank/DDBJ databases">
        <authorList>
            <person name="Rat A."/>
        </authorList>
    </citation>
    <scope>NUCLEOTIDE SEQUENCE</scope>
    <source>
        <strain evidence="1">LMG 31231</strain>
    </source>
</reference>
<dbReference type="InterPro" id="IPR050767">
    <property type="entry name" value="Sel1_AlgK"/>
</dbReference>
<sequence>MFRRPRPSAPPRRRVSFDEFRGAGPDALAAIFAAPPEEAAPWVEAAAKYGIARAMVFWGQILLDGLGGVPQDRKAAAEWFRAAAEAGEAEGMNMLGRCYELGWGVPADAGRAAEWFRKAAEAALDWGQYNLGNLYFRGAGVELDRAEALRWYRLAAAQGHAKSLNMVARFLEEGWEGPANPRAASRLYALSAEGGDFRGQFNLAALLAADGRIEDATHWFRQAARGAHVAFRRGMVERLSSRPEPELRAIAAEIASALPV</sequence>
<dbReference type="Proteomes" id="UP001138751">
    <property type="component" value="Unassembled WGS sequence"/>
</dbReference>
<organism evidence="1 2">
    <name type="scientific">Neoroseomonas soli</name>
    <dbReference type="NCBI Taxonomy" id="1081025"/>
    <lineage>
        <taxon>Bacteria</taxon>
        <taxon>Pseudomonadati</taxon>
        <taxon>Pseudomonadota</taxon>
        <taxon>Alphaproteobacteria</taxon>
        <taxon>Acetobacterales</taxon>
        <taxon>Acetobacteraceae</taxon>
        <taxon>Neoroseomonas</taxon>
    </lineage>
</organism>
<protein>
    <submittedName>
        <fullName evidence="1">Sel1 repeat family protein</fullName>
    </submittedName>
</protein>
<dbReference type="AlphaFoldDB" id="A0A9X9WXL5"/>
<dbReference type="SMART" id="SM00671">
    <property type="entry name" value="SEL1"/>
    <property type="match status" value="5"/>
</dbReference>
<dbReference type="SUPFAM" id="SSF81901">
    <property type="entry name" value="HCP-like"/>
    <property type="match status" value="1"/>
</dbReference>
<dbReference type="PANTHER" id="PTHR11102">
    <property type="entry name" value="SEL-1-LIKE PROTEIN"/>
    <property type="match status" value="1"/>
</dbReference>
<dbReference type="Gene3D" id="1.25.40.10">
    <property type="entry name" value="Tetratricopeptide repeat domain"/>
    <property type="match status" value="1"/>
</dbReference>
<keyword evidence="2" id="KW-1185">Reference proteome</keyword>
<dbReference type="RefSeq" id="WP_211862270.1">
    <property type="nucleotide sequence ID" value="NZ_JAAEDM010000028.1"/>
</dbReference>
<dbReference type="InterPro" id="IPR006597">
    <property type="entry name" value="Sel1-like"/>
</dbReference>
<reference evidence="1" key="2">
    <citation type="journal article" date="2021" name="Syst. Appl. Microbiol.">
        <title>Roseomonas hellenica sp. nov., isolated from roots of wild-growing Alkanna tinctoria.</title>
        <authorList>
            <person name="Rat A."/>
            <person name="Naranjo H.D."/>
            <person name="Lebbe L."/>
            <person name="Cnockaert M."/>
            <person name="Krigas N."/>
            <person name="Grigoriadou K."/>
            <person name="Maloupa E."/>
            <person name="Willems A."/>
        </authorList>
    </citation>
    <scope>NUCLEOTIDE SEQUENCE</scope>
    <source>
        <strain evidence="1">LMG 31231</strain>
    </source>
</reference>
<dbReference type="Pfam" id="PF08238">
    <property type="entry name" value="Sel1"/>
    <property type="match status" value="5"/>
</dbReference>
<evidence type="ECO:0000313" key="2">
    <source>
        <dbReference type="Proteomes" id="UP001138751"/>
    </source>
</evidence>
<comment type="caution">
    <text evidence="1">The sequence shown here is derived from an EMBL/GenBank/DDBJ whole genome shotgun (WGS) entry which is preliminary data.</text>
</comment>